<dbReference type="Gene3D" id="3.30.1330.80">
    <property type="entry name" value="Hypothetical protein, similar to alpha- acetolactate decarboxylase, domain 2"/>
    <property type="match status" value="1"/>
</dbReference>
<dbReference type="eggNOG" id="COG1661">
    <property type="taxonomic scope" value="Bacteria"/>
</dbReference>
<dbReference type="InterPro" id="IPR005175">
    <property type="entry name" value="PPC_dom"/>
</dbReference>
<dbReference type="Proteomes" id="UP000009226">
    <property type="component" value="Chromosome"/>
</dbReference>
<dbReference type="CDD" id="cd11378">
    <property type="entry name" value="DUF296"/>
    <property type="match status" value="1"/>
</dbReference>
<protein>
    <recommendedName>
        <fullName evidence="1">PPC domain-containing protein</fullName>
    </recommendedName>
</protein>
<dbReference type="SUPFAM" id="SSF117856">
    <property type="entry name" value="AF0104/ALDC/Ptd012-like"/>
    <property type="match status" value="1"/>
</dbReference>
<dbReference type="PANTHER" id="PTHR34988">
    <property type="entry name" value="PROTEIN, PUTATIVE-RELATED"/>
    <property type="match status" value="1"/>
</dbReference>
<keyword evidence="3" id="KW-1185">Reference proteome</keyword>
<dbReference type="PROSITE" id="PS51742">
    <property type="entry name" value="PPC"/>
    <property type="match status" value="1"/>
</dbReference>
<evidence type="ECO:0000313" key="2">
    <source>
        <dbReference type="EMBL" id="AEF93306.1"/>
    </source>
</evidence>
<organism evidence="2 3">
    <name type="scientific">Desulfotomaculum nigrificans (strain DSM 14880 / VKM B-2319 / CO-1-SRB)</name>
    <name type="common">Desulfotomaculum carboxydivorans</name>
    <dbReference type="NCBI Taxonomy" id="868595"/>
    <lineage>
        <taxon>Bacteria</taxon>
        <taxon>Bacillati</taxon>
        <taxon>Bacillota</taxon>
        <taxon>Clostridia</taxon>
        <taxon>Eubacteriales</taxon>
        <taxon>Desulfotomaculaceae</taxon>
        <taxon>Desulfotomaculum</taxon>
    </lineage>
</organism>
<dbReference type="EMBL" id="CP002736">
    <property type="protein sequence ID" value="AEF93306.1"/>
    <property type="molecule type" value="Genomic_DNA"/>
</dbReference>
<dbReference type="KEGG" id="dca:Desca_0411"/>
<dbReference type="STRING" id="868595.Desca_0411"/>
<sequence>MEFRKFGQKYVLRLDKGEEVVTTLKNFCRQNGIKLGSVTGIGAVNKATVGLFETATKKYHAKELTGDMEITGLVGNISQMNGEVYLHLHITLVDSSHNAVGGHLNSATISATGEFIVDAIEGEVDREFSEEIGLNLYKF</sequence>
<name>F6B6Y1_DESCC</name>
<accession>F6B6Y1</accession>
<dbReference type="InterPro" id="IPR025707">
    <property type="entry name" value="DNA_bp_PD1"/>
</dbReference>
<gene>
    <name evidence="2" type="ordered locus">Desca_0411</name>
</gene>
<evidence type="ECO:0000313" key="3">
    <source>
        <dbReference type="Proteomes" id="UP000009226"/>
    </source>
</evidence>
<dbReference type="PANTHER" id="PTHR34988:SF1">
    <property type="entry name" value="DNA-BINDING PROTEIN"/>
    <property type="match status" value="1"/>
</dbReference>
<dbReference type="Pfam" id="PF03479">
    <property type="entry name" value="PCC"/>
    <property type="match status" value="1"/>
</dbReference>
<dbReference type="HOGENOM" id="CLU_114051_2_1_9"/>
<reference evidence="2 3" key="1">
    <citation type="submission" date="2011-05" db="EMBL/GenBank/DDBJ databases">
        <title>Complete sequence of Desulfotomaculum carboxydivorans CO-1-SRB.</title>
        <authorList>
            <consortium name="US DOE Joint Genome Institute"/>
            <person name="Lucas S."/>
            <person name="Han J."/>
            <person name="Lapidus A."/>
            <person name="Cheng J.-F."/>
            <person name="Goodwin L."/>
            <person name="Pitluck S."/>
            <person name="Peters L."/>
            <person name="Mikhailova N."/>
            <person name="Lu M."/>
            <person name="Han C."/>
            <person name="Tapia R."/>
            <person name="Land M."/>
            <person name="Hauser L."/>
            <person name="Kyrpides N."/>
            <person name="Ivanova N."/>
            <person name="Pagani I."/>
            <person name="Stams A."/>
            <person name="Plugge C."/>
            <person name="Muyzer G."/>
            <person name="Kuever J."/>
            <person name="Parshina S."/>
            <person name="Ivanova A."/>
            <person name="Nazina T."/>
            <person name="Woyke T."/>
        </authorList>
    </citation>
    <scope>NUCLEOTIDE SEQUENCE [LARGE SCALE GENOMIC DNA]</scope>
    <source>
        <strain evidence="3">DSM 14880 / VKM B-2319 / CO-1-SRB</strain>
    </source>
</reference>
<proteinExistence type="predicted"/>
<dbReference type="RefSeq" id="WP_003542340.1">
    <property type="nucleotide sequence ID" value="NC_015565.1"/>
</dbReference>
<feature type="domain" description="PPC" evidence="1">
    <location>
        <begin position="4"/>
        <end position="139"/>
    </location>
</feature>
<dbReference type="AlphaFoldDB" id="F6B6Y1"/>
<evidence type="ECO:0000259" key="1">
    <source>
        <dbReference type="PROSITE" id="PS51742"/>
    </source>
</evidence>
<dbReference type="PIRSF" id="PIRSF016702">
    <property type="entry name" value="DNA_bp_PD1"/>
    <property type="match status" value="1"/>
</dbReference>